<proteinExistence type="predicted"/>
<organism evidence="1">
    <name type="scientific">Zea mays</name>
    <name type="common">Maize</name>
    <dbReference type="NCBI Taxonomy" id="4577"/>
    <lineage>
        <taxon>Eukaryota</taxon>
        <taxon>Viridiplantae</taxon>
        <taxon>Streptophyta</taxon>
        <taxon>Embryophyta</taxon>
        <taxon>Tracheophyta</taxon>
        <taxon>Spermatophyta</taxon>
        <taxon>Magnoliopsida</taxon>
        <taxon>Liliopsida</taxon>
        <taxon>Poales</taxon>
        <taxon>Poaceae</taxon>
        <taxon>PACMAD clade</taxon>
        <taxon>Panicoideae</taxon>
        <taxon>Andropogonodae</taxon>
        <taxon>Andropogoneae</taxon>
        <taxon>Tripsacinae</taxon>
        <taxon>Zea</taxon>
    </lineage>
</organism>
<name>A0A1D6F056_MAIZE</name>
<gene>
    <name evidence="1" type="ORF">ZEAMMB73_Zm00001d006745</name>
</gene>
<protein>
    <submittedName>
        <fullName evidence="1">Uncharacterized protein</fullName>
    </submittedName>
</protein>
<accession>A0A1D6F056</accession>
<dbReference type="InParanoid" id="A0A1D6F056"/>
<evidence type="ECO:0000313" key="1">
    <source>
        <dbReference type="EMBL" id="ONM24905.1"/>
    </source>
</evidence>
<sequence>MCQMIFLTV</sequence>
<dbReference type="EMBL" id="CM007648">
    <property type="protein sequence ID" value="ONM24905.1"/>
    <property type="molecule type" value="Genomic_DNA"/>
</dbReference>
<reference evidence="1" key="1">
    <citation type="submission" date="2015-12" db="EMBL/GenBank/DDBJ databases">
        <title>Update maize B73 reference genome by single molecule sequencing technologies.</title>
        <authorList>
            <consortium name="Maize Genome Sequencing Project"/>
            <person name="Ware D."/>
        </authorList>
    </citation>
    <scope>NUCLEOTIDE SEQUENCE [LARGE SCALE GENOMIC DNA]</scope>
    <source>
        <tissue evidence="1">Seedling</tissue>
    </source>
</reference>